<organism evidence="3 4">
    <name type="scientific">Pseudoalteromonas amylolytica</name>
    <dbReference type="NCBI Taxonomy" id="1859457"/>
    <lineage>
        <taxon>Bacteria</taxon>
        <taxon>Pseudomonadati</taxon>
        <taxon>Pseudomonadota</taxon>
        <taxon>Gammaproteobacteria</taxon>
        <taxon>Alteromonadales</taxon>
        <taxon>Pseudoalteromonadaceae</taxon>
        <taxon>Pseudoalteromonas</taxon>
    </lineage>
</organism>
<accession>A0A1S1MZB9</accession>
<dbReference type="AlphaFoldDB" id="A0A1S1MZB9"/>
<dbReference type="InterPro" id="IPR035919">
    <property type="entry name" value="EAL_sf"/>
</dbReference>
<dbReference type="Gene3D" id="1.10.3210.10">
    <property type="entry name" value="Hypothetical protein af1432"/>
    <property type="match status" value="1"/>
</dbReference>
<dbReference type="Pfam" id="PF08668">
    <property type="entry name" value="HDOD"/>
    <property type="match status" value="1"/>
</dbReference>
<dbReference type="PIRSF" id="PIRSF003180">
    <property type="entry name" value="DiGMPpdiest_YuxH"/>
    <property type="match status" value="1"/>
</dbReference>
<dbReference type="EMBL" id="MKJU01000025">
    <property type="protein sequence ID" value="OHU91136.1"/>
    <property type="molecule type" value="Genomic_DNA"/>
</dbReference>
<dbReference type="SMART" id="SM00052">
    <property type="entry name" value="EAL"/>
    <property type="match status" value="1"/>
</dbReference>
<gene>
    <name evidence="3" type="ORF">BET10_09765</name>
</gene>
<dbReference type="SUPFAM" id="SSF109604">
    <property type="entry name" value="HD-domain/PDEase-like"/>
    <property type="match status" value="1"/>
</dbReference>
<dbReference type="PANTHER" id="PTHR33525:SF4">
    <property type="entry name" value="CYCLIC DI-GMP PHOSPHODIESTERASE CDGJ"/>
    <property type="match status" value="1"/>
</dbReference>
<dbReference type="Gene3D" id="3.20.20.450">
    <property type="entry name" value="EAL domain"/>
    <property type="match status" value="1"/>
</dbReference>
<dbReference type="InterPro" id="IPR001633">
    <property type="entry name" value="EAL_dom"/>
</dbReference>
<dbReference type="PROSITE" id="PS50883">
    <property type="entry name" value="EAL"/>
    <property type="match status" value="1"/>
</dbReference>
<dbReference type="InterPro" id="IPR013976">
    <property type="entry name" value="HDOD"/>
</dbReference>
<dbReference type="Pfam" id="PF00563">
    <property type="entry name" value="EAL"/>
    <property type="match status" value="1"/>
</dbReference>
<dbReference type="PROSITE" id="PS51833">
    <property type="entry name" value="HDOD"/>
    <property type="match status" value="1"/>
</dbReference>
<dbReference type="InterPro" id="IPR052340">
    <property type="entry name" value="RNase_Y/CdgJ"/>
</dbReference>
<dbReference type="RefSeq" id="WP_070984757.1">
    <property type="nucleotide sequence ID" value="NZ_MKJU01000025.1"/>
</dbReference>
<protein>
    <submittedName>
        <fullName evidence="3">Diguanylate phosphodiesterase</fullName>
    </submittedName>
</protein>
<dbReference type="PANTHER" id="PTHR33525">
    <property type="match status" value="1"/>
</dbReference>
<dbReference type="SUPFAM" id="SSF141868">
    <property type="entry name" value="EAL domain-like"/>
    <property type="match status" value="1"/>
</dbReference>
<evidence type="ECO:0000259" key="2">
    <source>
        <dbReference type="PROSITE" id="PS51833"/>
    </source>
</evidence>
<keyword evidence="4" id="KW-1185">Reference proteome</keyword>
<dbReference type="STRING" id="1859457.BET10_09765"/>
<proteinExistence type="predicted"/>
<feature type="domain" description="HDOD" evidence="2">
    <location>
        <begin position="199"/>
        <end position="386"/>
    </location>
</feature>
<sequence length="410" mass="47009">MNFYAARQPIFDNNNEPIGYEILFRNGPHNVFPNINADKATSRLLEGSQFYFELAELSNHKPAFINFTLNTLLLGYPFMLPAKHMVIEIVESIEPGKKLLNAVKTLHQKGYRIALDHYRHQSAWRHFYPYIKYLKIDVSCTPLPEIHLIMKEIEEHKQIKLIAEKVENHQQLEQLKQLGFSLFQGFYFAKPEMLTSKMFSASELSIARLLSETANEYVDIKKLTPIFERDINLSYKLLRYTNSAIFKRRAKISNIKQALVALGNEELKRFLSLTFAAQISPEKPAELIKLSLMRARFCEQLALNANSKKYVGPAFLTGMMSLIDAIRDDSMENIMDKLPLVDSIKQALVSGEGPLAHLLLIVQSYEQADWQAAQAQCRALNIDPDVLPLAYNDALNWCNEQMQVLACEIH</sequence>
<comment type="caution">
    <text evidence="3">The sequence shown here is derived from an EMBL/GenBank/DDBJ whole genome shotgun (WGS) entry which is preliminary data.</text>
</comment>
<evidence type="ECO:0000313" key="3">
    <source>
        <dbReference type="EMBL" id="OHU91136.1"/>
    </source>
</evidence>
<reference evidence="3 4" key="1">
    <citation type="submission" date="2016-09" db="EMBL/GenBank/DDBJ databases">
        <title>Pseudoalteromonas amylolytica sp. nov., isolated from the surface seawater.</title>
        <authorList>
            <person name="Wu Y.-H."/>
            <person name="Cheng H."/>
            <person name="Jin X.-B."/>
            <person name="Wang C.-S."/>
            <person name="Xu X.-W."/>
        </authorList>
    </citation>
    <scope>NUCLEOTIDE SEQUENCE [LARGE SCALE GENOMIC DNA]</scope>
    <source>
        <strain evidence="3 4">JW1</strain>
    </source>
</reference>
<dbReference type="OrthoDB" id="9804751at2"/>
<evidence type="ECO:0000259" key="1">
    <source>
        <dbReference type="PROSITE" id="PS50883"/>
    </source>
</evidence>
<dbReference type="Proteomes" id="UP000179786">
    <property type="component" value="Unassembled WGS sequence"/>
</dbReference>
<name>A0A1S1MZB9_9GAMM</name>
<dbReference type="InterPro" id="IPR014408">
    <property type="entry name" value="dGMP_Pdiesterase_EAL/HD-GYP"/>
</dbReference>
<feature type="domain" description="EAL" evidence="1">
    <location>
        <begin position="1"/>
        <end position="205"/>
    </location>
</feature>
<evidence type="ECO:0000313" key="4">
    <source>
        <dbReference type="Proteomes" id="UP000179786"/>
    </source>
</evidence>